<gene>
    <name evidence="2" type="ORF">M0813_08655</name>
</gene>
<evidence type="ECO:0000256" key="1">
    <source>
        <dbReference type="SAM" id="MobiDB-lite"/>
    </source>
</evidence>
<name>A0ABQ8XAH9_9EUKA</name>
<keyword evidence="3" id="KW-1185">Reference proteome</keyword>
<feature type="region of interest" description="Disordered" evidence="1">
    <location>
        <begin position="92"/>
        <end position="112"/>
    </location>
</feature>
<accession>A0ABQ8XAH9</accession>
<evidence type="ECO:0000313" key="3">
    <source>
        <dbReference type="Proteomes" id="UP001150062"/>
    </source>
</evidence>
<comment type="caution">
    <text evidence="2">The sequence shown here is derived from an EMBL/GenBank/DDBJ whole genome shotgun (WGS) entry which is preliminary data.</text>
</comment>
<evidence type="ECO:0000313" key="2">
    <source>
        <dbReference type="EMBL" id="KAJ6228618.1"/>
    </source>
</evidence>
<feature type="compositionally biased region" description="Basic residues" evidence="1">
    <location>
        <begin position="95"/>
        <end position="106"/>
    </location>
</feature>
<protein>
    <submittedName>
        <fullName evidence="2">Uncharacterized protein</fullName>
    </submittedName>
</protein>
<proteinExistence type="predicted"/>
<sequence>MIKNKVTKNDCRSLLVPKFLTNEQFEKVGNFHKLKRILFSHEHDPGFQKHVQSLCPHLIDENENLQNLKNKPVKTETTKQFGDFYYNKAQIQNKSPKRKRKNKIKRPKTEQKQTNVEKIDSIKYFLLLLFPFSIIPNKIKKIMLDIFSLE</sequence>
<dbReference type="Proteomes" id="UP001150062">
    <property type="component" value="Unassembled WGS sequence"/>
</dbReference>
<reference evidence="2" key="1">
    <citation type="submission" date="2022-08" db="EMBL/GenBank/DDBJ databases">
        <title>Novel sulfate-reducing endosymbionts in the free-living metamonad Anaeramoeba.</title>
        <authorList>
            <person name="Jerlstrom-Hultqvist J."/>
            <person name="Cepicka I."/>
            <person name="Gallot-Lavallee L."/>
            <person name="Salas-Leiva D."/>
            <person name="Curtis B.A."/>
            <person name="Zahonova K."/>
            <person name="Pipaliya S."/>
            <person name="Dacks J."/>
            <person name="Roger A.J."/>
        </authorList>
    </citation>
    <scope>NUCLEOTIDE SEQUENCE</scope>
    <source>
        <strain evidence="2">Schooner1</strain>
    </source>
</reference>
<organism evidence="2 3">
    <name type="scientific">Anaeramoeba flamelloides</name>
    <dbReference type="NCBI Taxonomy" id="1746091"/>
    <lineage>
        <taxon>Eukaryota</taxon>
        <taxon>Metamonada</taxon>
        <taxon>Anaeramoebidae</taxon>
        <taxon>Anaeramoeba</taxon>
    </lineage>
</organism>
<dbReference type="EMBL" id="JAOAOG010000326">
    <property type="protein sequence ID" value="KAJ6228618.1"/>
    <property type="molecule type" value="Genomic_DNA"/>
</dbReference>